<dbReference type="CDD" id="cd09204">
    <property type="entry name" value="PLDc_N_DEXD_b2"/>
    <property type="match status" value="1"/>
</dbReference>
<name>A0ABS8N116_9CLOT</name>
<reference evidence="4" key="1">
    <citation type="submission" date="2021-11" db="EMBL/GenBank/DDBJ databases">
        <authorList>
            <person name="Qingchun L."/>
            <person name="Dong Z."/>
            <person name="Zongwei Q."/>
            <person name="Jia Z."/>
            <person name="Duotao L."/>
        </authorList>
    </citation>
    <scope>NUCLEOTIDE SEQUENCE</scope>
    <source>
        <strain evidence="4">WLY-B-L2</strain>
    </source>
</reference>
<dbReference type="Pfam" id="PF13091">
    <property type="entry name" value="PLDc_2"/>
    <property type="match status" value="1"/>
</dbReference>
<evidence type="ECO:0000259" key="2">
    <source>
        <dbReference type="PROSITE" id="PS51192"/>
    </source>
</evidence>
<dbReference type="SUPFAM" id="SSF56024">
    <property type="entry name" value="Phospholipase D/nuclease"/>
    <property type="match status" value="1"/>
</dbReference>
<feature type="domain" description="Helicase ATP-binding" evidence="2">
    <location>
        <begin position="239"/>
        <end position="389"/>
    </location>
</feature>
<dbReference type="EMBL" id="JAJJPB010000001">
    <property type="protein sequence ID" value="MCC9293487.1"/>
    <property type="molecule type" value="Genomic_DNA"/>
</dbReference>
<dbReference type="PROSITE" id="PS51192">
    <property type="entry name" value="HELICASE_ATP_BIND_1"/>
    <property type="match status" value="1"/>
</dbReference>
<evidence type="ECO:0000313" key="5">
    <source>
        <dbReference type="Proteomes" id="UP001165422"/>
    </source>
</evidence>
<sequence length="968" mass="113865">MKIMESIPDKINNEKQENTYFDIKNKEIEDSTYLVNNKLIVNSHRGNLLNELKRCLSQCEKFYFSVAFINFSGLQLLLDSFKELEEKRVKGRIITSTYLNFTEPKALERIRKFGNIDLKVFIASGDKGFHTKAYIFENSESYKIIIGSSNMTQRALKSNVEWNVRTILKKDDSFCCQVLEEYLNLWKITSVVDDRFLNSYGNFLREIKKRRHDETLYFSNYEIVKPNDMQIEAMKNLERLRASGEKKALIIAATGTGKTYLSAFDIMNYNPKKMLFLVHREEILRSAENTFSKLVKNKHRTLGLLTGSSKDLNCDYLFSTIKSMNNYLEHFSRNEFDYIILDEAHHASSLSYKRILEYFRPDFLLGMTATPERCDRESIFDIFDNNVALEVRLREALELNLVIPFHYFGITDIDSIDLSDVNMKDVDEIVKRLKVNERVDFIIEKMNFYGYDGKRRKCIGFCANIDHAQYMTSEFNKRGIKSVYLTGKNSADERKEYIEKLEDDTDELEIIFTVDIFNEGVDIPSVNLILMLRPTTSPVVFIQQLGRGLRKCMEKSFLTVLDFIGNYKRAFLIAIALNGSRYYDKDSLKVAVATEFEDLHGCTNIQMDRIVQERILKQLDEENFNSMKYLKEEYMEFKKMNGGRVPYFLMDYMKYDGAPDPLKFVYKEKIYTAFVAKMEKDEGLKELLQNDDFFKVLKKFTGKLPIKRVYEFSIIKYLLNHQNINLEQAKNEILKHIEYVDDKSIHHAFKCLNQNYCDKAEINGTIRCFELKDRELYSAWDFKKLTHNREYRKYIEDIINYGLIRYEKEFSNKYYGVPFFKLYMQYKMTDTALLSNYEKAHSSFRGSGLISNGSEYFIFVDLHKEEGIKESINYKDKFINEGLFQWQSPNSTSQNSERGQNIIHNKGRSVNLHIFIRKYRQIDGLTQPYIYIGKGNVIEYQGEKPITVKIKLENQVPFGLYNEFVKKV</sequence>
<dbReference type="Gene3D" id="3.30.870.10">
    <property type="entry name" value="Endonuclease Chain A"/>
    <property type="match status" value="1"/>
</dbReference>
<keyword evidence="4" id="KW-0067">ATP-binding</keyword>
<dbReference type="Pfam" id="PF00271">
    <property type="entry name" value="Helicase_C"/>
    <property type="match status" value="1"/>
</dbReference>
<evidence type="ECO:0000313" key="4">
    <source>
        <dbReference type="EMBL" id="MCC9293487.1"/>
    </source>
</evidence>
<evidence type="ECO:0000259" key="1">
    <source>
        <dbReference type="PROSITE" id="PS50035"/>
    </source>
</evidence>
<dbReference type="CDD" id="cd18799">
    <property type="entry name" value="SF2_C_EcoAI-like"/>
    <property type="match status" value="1"/>
</dbReference>
<dbReference type="Pfam" id="PF26350">
    <property type="entry name" value="DUF8090"/>
    <property type="match status" value="1"/>
</dbReference>
<dbReference type="InterPro" id="IPR027417">
    <property type="entry name" value="P-loop_NTPase"/>
</dbReference>
<dbReference type="InterPro" id="IPR014001">
    <property type="entry name" value="Helicase_ATP-bd"/>
</dbReference>
<dbReference type="Pfam" id="PF04851">
    <property type="entry name" value="ResIII"/>
    <property type="match status" value="1"/>
</dbReference>
<organism evidence="4 5">
    <name type="scientific">Clostridium aromativorans</name>
    <dbReference type="NCBI Taxonomy" id="2836848"/>
    <lineage>
        <taxon>Bacteria</taxon>
        <taxon>Bacillati</taxon>
        <taxon>Bacillota</taxon>
        <taxon>Clostridia</taxon>
        <taxon>Eubacteriales</taxon>
        <taxon>Clostridiaceae</taxon>
        <taxon>Clostridium</taxon>
    </lineage>
</organism>
<keyword evidence="4" id="KW-0347">Helicase</keyword>
<accession>A0ABS8N116</accession>
<feature type="domain" description="PLD phosphodiesterase" evidence="1">
    <location>
        <begin position="125"/>
        <end position="155"/>
    </location>
</feature>
<dbReference type="PROSITE" id="PS50035">
    <property type="entry name" value="PLD"/>
    <property type="match status" value="1"/>
</dbReference>
<dbReference type="SMART" id="SM00487">
    <property type="entry name" value="DEXDc"/>
    <property type="match status" value="1"/>
</dbReference>
<keyword evidence="4" id="KW-0378">Hydrolase</keyword>
<protein>
    <submittedName>
        <fullName evidence="4">DEAD/DEAH box helicase</fullName>
    </submittedName>
</protein>
<dbReference type="Gene3D" id="3.40.50.300">
    <property type="entry name" value="P-loop containing nucleotide triphosphate hydrolases"/>
    <property type="match status" value="2"/>
</dbReference>
<dbReference type="CDD" id="cd18032">
    <property type="entry name" value="DEXHc_RE_I_III_res"/>
    <property type="match status" value="1"/>
</dbReference>
<dbReference type="InterPro" id="IPR021835">
    <property type="entry name" value="DUF3427"/>
</dbReference>
<dbReference type="InterPro" id="IPR050742">
    <property type="entry name" value="Helicase_Restrict-Modif_Enz"/>
</dbReference>
<comment type="caution">
    <text evidence="4">The sequence shown here is derived from an EMBL/GenBank/DDBJ whole genome shotgun (WGS) entry which is preliminary data.</text>
</comment>
<dbReference type="Proteomes" id="UP001165422">
    <property type="component" value="Unassembled WGS sequence"/>
</dbReference>
<dbReference type="SUPFAM" id="SSF52540">
    <property type="entry name" value="P-loop containing nucleoside triphosphate hydrolases"/>
    <property type="match status" value="1"/>
</dbReference>
<dbReference type="InterPro" id="IPR006935">
    <property type="entry name" value="Helicase/UvrB_N"/>
</dbReference>
<dbReference type="PROSITE" id="PS51194">
    <property type="entry name" value="HELICASE_CTER"/>
    <property type="match status" value="1"/>
</dbReference>
<dbReference type="SMART" id="SM00490">
    <property type="entry name" value="HELICc"/>
    <property type="match status" value="1"/>
</dbReference>
<dbReference type="InterPro" id="IPR001736">
    <property type="entry name" value="PLipase_D/transphosphatidylase"/>
</dbReference>
<gene>
    <name evidence="4" type="ORF">LN736_01170</name>
</gene>
<dbReference type="InterPro" id="IPR025202">
    <property type="entry name" value="PLD-like_dom"/>
</dbReference>
<keyword evidence="5" id="KW-1185">Reference proteome</keyword>
<feature type="domain" description="Helicase C-terminal" evidence="3">
    <location>
        <begin position="434"/>
        <end position="596"/>
    </location>
</feature>
<proteinExistence type="predicted"/>
<evidence type="ECO:0000259" key="3">
    <source>
        <dbReference type="PROSITE" id="PS51194"/>
    </source>
</evidence>
<dbReference type="PANTHER" id="PTHR47396">
    <property type="entry name" value="TYPE I RESTRICTION ENZYME ECOKI R PROTEIN"/>
    <property type="match status" value="1"/>
</dbReference>
<dbReference type="Pfam" id="PF11907">
    <property type="entry name" value="DUF3427"/>
    <property type="match status" value="1"/>
</dbReference>
<dbReference type="InterPro" id="IPR058403">
    <property type="entry name" value="DUF8090"/>
</dbReference>
<keyword evidence="4" id="KW-0547">Nucleotide-binding</keyword>
<dbReference type="InterPro" id="IPR001650">
    <property type="entry name" value="Helicase_C-like"/>
</dbReference>
<dbReference type="GO" id="GO:0004386">
    <property type="term" value="F:helicase activity"/>
    <property type="evidence" value="ECO:0007669"/>
    <property type="project" value="UniProtKB-KW"/>
</dbReference>
<dbReference type="PANTHER" id="PTHR47396:SF1">
    <property type="entry name" value="ATP-DEPENDENT HELICASE IRC3-RELATED"/>
    <property type="match status" value="1"/>
</dbReference>